<dbReference type="GO" id="GO:0005886">
    <property type="term" value="C:plasma membrane"/>
    <property type="evidence" value="ECO:0007669"/>
    <property type="project" value="TreeGrafter"/>
</dbReference>
<accession>A0A7T5UHX0</accession>
<feature type="domain" description="Multidrug resistance protein MdtA-like barrel-sandwich hybrid" evidence="3">
    <location>
        <begin position="41"/>
        <end position="178"/>
    </location>
</feature>
<evidence type="ECO:0000259" key="2">
    <source>
        <dbReference type="Pfam" id="PF25876"/>
    </source>
</evidence>
<dbReference type="PANTHER" id="PTHR30158:SF10">
    <property type="entry name" value="CATION EFFLUX PUMP"/>
    <property type="match status" value="1"/>
</dbReference>
<dbReference type="Proteomes" id="UP000595362">
    <property type="component" value="Chromosome"/>
</dbReference>
<evidence type="ECO:0000256" key="1">
    <source>
        <dbReference type="ARBA" id="ARBA00009477"/>
    </source>
</evidence>
<dbReference type="Gene3D" id="2.40.50.100">
    <property type="match status" value="1"/>
</dbReference>
<evidence type="ECO:0000259" key="3">
    <source>
        <dbReference type="Pfam" id="PF25917"/>
    </source>
</evidence>
<organism evidence="4 5">
    <name type="scientific">Micavibrio aeruginosavorus</name>
    <dbReference type="NCBI Taxonomy" id="349221"/>
    <lineage>
        <taxon>Bacteria</taxon>
        <taxon>Pseudomonadati</taxon>
        <taxon>Bdellovibrionota</taxon>
        <taxon>Bdellovibrionia</taxon>
        <taxon>Bdellovibrionales</taxon>
        <taxon>Pseudobdellovibrionaceae</taxon>
        <taxon>Micavibrio</taxon>
    </lineage>
</organism>
<reference evidence="4 5" key="1">
    <citation type="submission" date="2020-07" db="EMBL/GenBank/DDBJ databases">
        <title>Huge and variable diversity of episymbiotic CPR bacteria and DPANN archaea in groundwater ecosystems.</title>
        <authorList>
            <person name="He C.Y."/>
            <person name="Keren R."/>
            <person name="Whittaker M."/>
            <person name="Farag I.F."/>
            <person name="Doudna J."/>
            <person name="Cate J.H.D."/>
            <person name="Banfield J.F."/>
        </authorList>
    </citation>
    <scope>NUCLEOTIDE SEQUENCE [LARGE SCALE GENOMIC DNA]</scope>
    <source>
        <strain evidence="4">NC_groundwater_70_Ag_B-0.1um_54_66</strain>
    </source>
</reference>
<dbReference type="NCBIfam" id="TIGR01730">
    <property type="entry name" value="RND_mfp"/>
    <property type="match status" value="1"/>
</dbReference>
<comment type="similarity">
    <text evidence="1">Belongs to the membrane fusion protein (MFP) (TC 8.A.1) family.</text>
</comment>
<dbReference type="InterPro" id="IPR058625">
    <property type="entry name" value="MdtA-like_BSH"/>
</dbReference>
<name>A0A7T5UHX0_9BACT</name>
<evidence type="ECO:0000313" key="4">
    <source>
        <dbReference type="EMBL" id="QQG37351.1"/>
    </source>
</evidence>
<dbReference type="Gene3D" id="2.40.420.20">
    <property type="match status" value="1"/>
</dbReference>
<dbReference type="PANTHER" id="PTHR30158">
    <property type="entry name" value="ACRA/E-RELATED COMPONENT OF DRUG EFFLUX TRANSPORTER"/>
    <property type="match status" value="1"/>
</dbReference>
<evidence type="ECO:0000313" key="5">
    <source>
        <dbReference type="Proteomes" id="UP000595362"/>
    </source>
</evidence>
<dbReference type="GO" id="GO:0030313">
    <property type="term" value="C:cell envelope"/>
    <property type="evidence" value="ECO:0007669"/>
    <property type="project" value="UniProtKB-SubCell"/>
</dbReference>
<dbReference type="Gene3D" id="2.40.30.170">
    <property type="match status" value="1"/>
</dbReference>
<dbReference type="InterPro" id="IPR058624">
    <property type="entry name" value="MdtA-like_HH"/>
</dbReference>
<proteinExistence type="inferred from homology"/>
<dbReference type="Pfam" id="PF25917">
    <property type="entry name" value="BSH_RND"/>
    <property type="match status" value="1"/>
</dbReference>
<protein>
    <submittedName>
        <fullName evidence="4">Efflux RND transporter periplasmic adaptor subunit</fullName>
    </submittedName>
</protein>
<dbReference type="GO" id="GO:0046677">
    <property type="term" value="P:response to antibiotic"/>
    <property type="evidence" value="ECO:0007669"/>
    <property type="project" value="TreeGrafter"/>
</dbReference>
<dbReference type="SUPFAM" id="SSF111369">
    <property type="entry name" value="HlyD-like secretion proteins"/>
    <property type="match status" value="1"/>
</dbReference>
<dbReference type="Gene3D" id="1.10.287.470">
    <property type="entry name" value="Helix hairpin bin"/>
    <property type="match status" value="1"/>
</dbReference>
<feature type="domain" description="Multidrug resistance protein MdtA-like alpha-helical hairpin" evidence="2">
    <location>
        <begin position="86"/>
        <end position="133"/>
    </location>
</feature>
<gene>
    <name evidence="4" type="ORF">HYS17_02415</name>
</gene>
<dbReference type="AlphaFoldDB" id="A0A7T5UHX0"/>
<sequence>MLALVAVPAGAQEDIWVARSVPVNDMKAVFATVESTSVIAARARINGTLADLAVDEGDFVKAGQVVANIGDEKLSLQVSSLDSRIGSAQAQLDKATIDLKRTKELFDKGAVSKARLDDAQTQYSIAQSGLKAATSDRDVIRRQMSEGGVIAPVTGRVLKVPVTKGAVVMPGEVIAMIADQDYILRLSVPERHARYMKKDDSIHLANGQLGRIETVYPQIENGRVIADAVAEGLGDYFVGERVLVWVAGEERKTIVVPAHYILSQYGIDFVKIIAADGRARKIAVQRGIPMPLPDMSRGVEILSGVREGDKLVKP</sequence>
<dbReference type="GO" id="GO:0022857">
    <property type="term" value="F:transmembrane transporter activity"/>
    <property type="evidence" value="ECO:0007669"/>
    <property type="project" value="InterPro"/>
</dbReference>
<dbReference type="InterPro" id="IPR006143">
    <property type="entry name" value="RND_pump_MFP"/>
</dbReference>
<dbReference type="EMBL" id="CP066681">
    <property type="protein sequence ID" value="QQG37351.1"/>
    <property type="molecule type" value="Genomic_DNA"/>
</dbReference>
<dbReference type="Pfam" id="PF25876">
    <property type="entry name" value="HH_MFP_RND"/>
    <property type="match status" value="1"/>
</dbReference>